<proteinExistence type="predicted"/>
<dbReference type="Proteomes" id="UP001283361">
    <property type="component" value="Unassembled WGS sequence"/>
</dbReference>
<accession>A0AAE0YKV2</accession>
<dbReference type="EMBL" id="JAWDGP010005930">
    <property type="protein sequence ID" value="KAK3749655.1"/>
    <property type="molecule type" value="Genomic_DNA"/>
</dbReference>
<protein>
    <submittedName>
        <fullName evidence="1">Uncharacterized protein</fullName>
    </submittedName>
</protein>
<sequence>MKRACPGLPPNVLGQLTGAKLIRCPDHFPARLLYVSRHKVVWACGESGERRAEGWFSQTSSFSKSLWFTQVYDTESPAPAHCAAKVATSASCTLAGLTCAIKAEITRRADDQSLLRAL</sequence>
<comment type="caution">
    <text evidence="1">The sequence shown here is derived from an EMBL/GenBank/DDBJ whole genome shotgun (WGS) entry which is preliminary data.</text>
</comment>
<keyword evidence="2" id="KW-1185">Reference proteome</keyword>
<dbReference type="AlphaFoldDB" id="A0AAE0YKV2"/>
<organism evidence="1 2">
    <name type="scientific">Elysia crispata</name>
    <name type="common">lettuce slug</name>
    <dbReference type="NCBI Taxonomy" id="231223"/>
    <lineage>
        <taxon>Eukaryota</taxon>
        <taxon>Metazoa</taxon>
        <taxon>Spiralia</taxon>
        <taxon>Lophotrochozoa</taxon>
        <taxon>Mollusca</taxon>
        <taxon>Gastropoda</taxon>
        <taxon>Heterobranchia</taxon>
        <taxon>Euthyneura</taxon>
        <taxon>Panpulmonata</taxon>
        <taxon>Sacoglossa</taxon>
        <taxon>Placobranchoidea</taxon>
        <taxon>Plakobranchidae</taxon>
        <taxon>Elysia</taxon>
    </lineage>
</organism>
<reference evidence="1" key="1">
    <citation type="journal article" date="2023" name="G3 (Bethesda)">
        <title>A reference genome for the long-term kleptoplast-retaining sea slug Elysia crispata morphotype clarki.</title>
        <authorList>
            <person name="Eastman K.E."/>
            <person name="Pendleton A.L."/>
            <person name="Shaikh M.A."/>
            <person name="Suttiyut T."/>
            <person name="Ogas R."/>
            <person name="Tomko P."/>
            <person name="Gavelis G."/>
            <person name="Widhalm J.R."/>
            <person name="Wisecaver J.H."/>
        </authorList>
    </citation>
    <scope>NUCLEOTIDE SEQUENCE</scope>
    <source>
        <strain evidence="1">ECLA1</strain>
    </source>
</reference>
<evidence type="ECO:0000313" key="2">
    <source>
        <dbReference type="Proteomes" id="UP001283361"/>
    </source>
</evidence>
<evidence type="ECO:0000313" key="1">
    <source>
        <dbReference type="EMBL" id="KAK3749655.1"/>
    </source>
</evidence>
<gene>
    <name evidence="1" type="ORF">RRG08_013863</name>
</gene>
<name>A0AAE0YKV2_9GAST</name>